<dbReference type="PANTHER" id="PTHR11346">
    <property type="entry name" value="GALECTIN"/>
    <property type="match status" value="1"/>
</dbReference>
<dbReference type="InterPro" id="IPR001079">
    <property type="entry name" value="Galectin_CRD"/>
</dbReference>
<dbReference type="Pfam" id="PF00337">
    <property type="entry name" value="Gal-bind_lectin"/>
    <property type="match status" value="2"/>
</dbReference>
<feature type="domain" description="Galectin" evidence="4">
    <location>
        <begin position="214"/>
        <end position="344"/>
    </location>
</feature>
<dbReference type="Proteomes" id="UP000316079">
    <property type="component" value="Unassembled WGS sequence"/>
</dbReference>
<name>A0A553PIR8_9TELE</name>
<dbReference type="SMART" id="SM00908">
    <property type="entry name" value="Gal-bind_lectin"/>
    <property type="match status" value="2"/>
</dbReference>
<gene>
    <name evidence="5" type="ORF">DNTS_007211</name>
</gene>
<dbReference type="OrthoDB" id="6251307at2759"/>
<keyword evidence="2" id="KW-0677">Repeat</keyword>
<dbReference type="CDD" id="cd00070">
    <property type="entry name" value="GLECT"/>
    <property type="match status" value="2"/>
</dbReference>
<reference evidence="5 6" key="1">
    <citation type="journal article" date="2019" name="Sci. Data">
        <title>Hybrid genome assembly and annotation of Danionella translucida.</title>
        <authorList>
            <person name="Kadobianskyi M."/>
            <person name="Schulze L."/>
            <person name="Schuelke M."/>
            <person name="Judkewitz B."/>
        </authorList>
    </citation>
    <scope>NUCLEOTIDE SEQUENCE [LARGE SCALE GENOMIC DNA]</scope>
    <source>
        <strain evidence="5 6">Bolton</strain>
    </source>
</reference>
<dbReference type="EMBL" id="SRMA01026681">
    <property type="protein sequence ID" value="TRY77569.1"/>
    <property type="molecule type" value="Genomic_DNA"/>
</dbReference>
<proteinExistence type="predicted"/>
<dbReference type="GO" id="GO:0030246">
    <property type="term" value="F:carbohydrate binding"/>
    <property type="evidence" value="ECO:0007669"/>
    <property type="project" value="UniProtKB-UniRule"/>
</dbReference>
<sequence>MAVANPKQTVVNPTVPFSSTILGGLEPGEMVLIQGCVPSDSQRFQVDLTCGSSMKPRADVAFHLNPRFGLWPYIVCNTLQKERWGREEIHNLMPFRRGASFEIIILVQKDIFKVAVNGSHLLEYRQRLDLKKIDTLSISGKVQIQTIGFIPSSVNKSPVKPSAAGRRSQPCVSNRNHVCMTKRLLPAQKPQYNINYLDNIKSVLSESGDLILPFRGRLEKGLSPGDSMMVKGRITGAPQSFTLNLRISNSEDIALHLNPRLGAGLFVRNSFLSGCWGSEEVSLQSLPFTPGQYFEMIILCEAQEYRVAVNGLHQLSYKHRVQDLSRVDLLEIFGDLELKDVKVW</sequence>
<dbReference type="FunFam" id="2.60.120.200:FF:000023">
    <property type="entry name" value="Galectin"/>
    <property type="match status" value="1"/>
</dbReference>
<feature type="domain" description="Galectin" evidence="4">
    <location>
        <begin position="17"/>
        <end position="150"/>
    </location>
</feature>
<keyword evidence="6" id="KW-1185">Reference proteome</keyword>
<evidence type="ECO:0000313" key="6">
    <source>
        <dbReference type="Proteomes" id="UP000316079"/>
    </source>
</evidence>
<dbReference type="Gene3D" id="2.60.120.200">
    <property type="match status" value="2"/>
</dbReference>
<comment type="caution">
    <text evidence="5">The sequence shown here is derived from an EMBL/GenBank/DDBJ whole genome shotgun (WGS) entry which is preliminary data.</text>
</comment>
<dbReference type="PROSITE" id="PS51304">
    <property type="entry name" value="GALECTIN"/>
    <property type="match status" value="2"/>
</dbReference>
<dbReference type="SMART" id="SM00276">
    <property type="entry name" value="GLECT"/>
    <property type="match status" value="2"/>
</dbReference>
<dbReference type="STRING" id="623744.A0A553PIR8"/>
<dbReference type="AlphaFoldDB" id="A0A553PIR8"/>
<evidence type="ECO:0000256" key="2">
    <source>
        <dbReference type="ARBA" id="ARBA00022737"/>
    </source>
</evidence>
<dbReference type="GO" id="GO:0005737">
    <property type="term" value="C:cytoplasm"/>
    <property type="evidence" value="ECO:0007669"/>
    <property type="project" value="TreeGrafter"/>
</dbReference>
<keyword evidence="1 3" id="KW-0430">Lectin</keyword>
<organism evidence="5 6">
    <name type="scientific">Danionella cerebrum</name>
    <dbReference type="NCBI Taxonomy" id="2873325"/>
    <lineage>
        <taxon>Eukaryota</taxon>
        <taxon>Metazoa</taxon>
        <taxon>Chordata</taxon>
        <taxon>Craniata</taxon>
        <taxon>Vertebrata</taxon>
        <taxon>Euteleostomi</taxon>
        <taxon>Actinopterygii</taxon>
        <taxon>Neopterygii</taxon>
        <taxon>Teleostei</taxon>
        <taxon>Ostariophysi</taxon>
        <taxon>Cypriniformes</taxon>
        <taxon>Danionidae</taxon>
        <taxon>Danioninae</taxon>
        <taxon>Danionella</taxon>
    </lineage>
</organism>
<dbReference type="FunFam" id="2.60.120.200:FF:000124">
    <property type="entry name" value="Galectin-4"/>
    <property type="match status" value="1"/>
</dbReference>
<dbReference type="InterPro" id="IPR013320">
    <property type="entry name" value="ConA-like_dom_sf"/>
</dbReference>
<dbReference type="PANTHER" id="PTHR11346:SF111">
    <property type="entry name" value="GALECTIN-12"/>
    <property type="match status" value="1"/>
</dbReference>
<evidence type="ECO:0000313" key="5">
    <source>
        <dbReference type="EMBL" id="TRY77569.1"/>
    </source>
</evidence>
<protein>
    <recommendedName>
        <fullName evidence="3">Galectin</fullName>
    </recommendedName>
</protein>
<evidence type="ECO:0000259" key="4">
    <source>
        <dbReference type="PROSITE" id="PS51304"/>
    </source>
</evidence>
<dbReference type="InterPro" id="IPR044156">
    <property type="entry name" value="Galectin-like"/>
</dbReference>
<accession>A0A553PIR8</accession>
<evidence type="ECO:0000256" key="3">
    <source>
        <dbReference type="RuleBase" id="RU102079"/>
    </source>
</evidence>
<evidence type="ECO:0000256" key="1">
    <source>
        <dbReference type="ARBA" id="ARBA00022734"/>
    </source>
</evidence>
<dbReference type="SUPFAM" id="SSF49899">
    <property type="entry name" value="Concanavalin A-like lectins/glucanases"/>
    <property type="match status" value="2"/>
</dbReference>